<feature type="region of interest" description="Disordered" evidence="1">
    <location>
        <begin position="28"/>
        <end position="88"/>
    </location>
</feature>
<dbReference type="AlphaFoldDB" id="A0A9X3XHL5"/>
<name>A0A9X3XHL5_9CLOT</name>
<sequence>MKAKNILFFIIITLSLITLVSCSKDSKKSESSINKIEEKNQQIKPDVNDVNNEDNITATDSSSSPNKENINDNTQESNPRNPVTKIEGRRKEFIEKLDNIQKELDSLPEKKDSDAGITNAMRSFYGISYDMYDKALNEIYALLKEQLSPETMQNLQSEQIKWIEKKEATATNEAEKYKGGSFEFVAYNSSLYGTTKNRCYELVNNYMTD</sequence>
<keyword evidence="4" id="KW-1185">Reference proteome</keyword>
<dbReference type="Pfam" id="PF07007">
    <property type="entry name" value="LprI"/>
    <property type="match status" value="1"/>
</dbReference>
<dbReference type="Proteomes" id="UP001141183">
    <property type="component" value="Unassembled WGS sequence"/>
</dbReference>
<evidence type="ECO:0000313" key="4">
    <source>
        <dbReference type="Proteomes" id="UP001141183"/>
    </source>
</evidence>
<evidence type="ECO:0000256" key="1">
    <source>
        <dbReference type="SAM" id="MobiDB-lite"/>
    </source>
</evidence>
<dbReference type="PROSITE" id="PS51257">
    <property type="entry name" value="PROKAR_LIPOPROTEIN"/>
    <property type="match status" value="1"/>
</dbReference>
<evidence type="ECO:0000313" key="3">
    <source>
        <dbReference type="EMBL" id="MDC4239740.1"/>
    </source>
</evidence>
<feature type="domain" description="Lysozyme inhibitor LprI-like N-terminal" evidence="2">
    <location>
        <begin position="111"/>
        <end position="202"/>
    </location>
</feature>
<gene>
    <name evidence="3" type="ORF">NE398_06135</name>
</gene>
<evidence type="ECO:0000259" key="2">
    <source>
        <dbReference type="Pfam" id="PF07007"/>
    </source>
</evidence>
<organism evidence="3 4">
    <name type="scientific">Clostridium tertium</name>
    <dbReference type="NCBI Taxonomy" id="1559"/>
    <lineage>
        <taxon>Bacteria</taxon>
        <taxon>Bacillati</taxon>
        <taxon>Bacillota</taxon>
        <taxon>Clostridia</taxon>
        <taxon>Eubacteriales</taxon>
        <taxon>Clostridiaceae</taxon>
        <taxon>Clostridium</taxon>
    </lineage>
</organism>
<feature type="compositionally biased region" description="Basic and acidic residues" evidence="1">
    <location>
        <begin position="28"/>
        <end position="41"/>
    </location>
</feature>
<dbReference type="InterPro" id="IPR009739">
    <property type="entry name" value="LprI-like_N"/>
</dbReference>
<comment type="caution">
    <text evidence="3">The sequence shown here is derived from an EMBL/GenBank/DDBJ whole genome shotgun (WGS) entry which is preliminary data.</text>
</comment>
<dbReference type="EMBL" id="JAMRYU010000005">
    <property type="protein sequence ID" value="MDC4239740.1"/>
    <property type="molecule type" value="Genomic_DNA"/>
</dbReference>
<dbReference type="Gene3D" id="1.20.1270.180">
    <property type="match status" value="1"/>
</dbReference>
<proteinExistence type="predicted"/>
<reference evidence="3" key="1">
    <citation type="submission" date="2022-05" db="EMBL/GenBank/DDBJ databases">
        <title>Draft genome sequence of Clostridium tertium strain CP3 isolated from Peru.</title>
        <authorList>
            <person name="Hurtado R."/>
            <person name="Lima L."/>
            <person name="Sousa T."/>
            <person name="Jaiswal A.K."/>
            <person name="Tiwari S."/>
            <person name="Maturrano L."/>
            <person name="Brenig B."/>
            <person name="Azevedo V."/>
        </authorList>
    </citation>
    <scope>NUCLEOTIDE SEQUENCE</scope>
    <source>
        <strain evidence="3">CP3</strain>
    </source>
</reference>
<protein>
    <submittedName>
        <fullName evidence="3">DUF1311 domain-containing protein</fullName>
    </submittedName>
</protein>
<dbReference type="PANTHER" id="PTHR39176:SF1">
    <property type="entry name" value="PERIPLASMIC PROTEIN"/>
    <property type="match status" value="1"/>
</dbReference>
<dbReference type="PANTHER" id="PTHR39176">
    <property type="entry name" value="PERIPLASMIC PROTEIN-RELATED"/>
    <property type="match status" value="1"/>
</dbReference>
<accession>A0A9X3XHL5</accession>
<feature type="compositionally biased region" description="Polar residues" evidence="1">
    <location>
        <begin position="49"/>
        <end position="81"/>
    </location>
</feature>
<dbReference type="RefSeq" id="WP_111928005.1">
    <property type="nucleotide sequence ID" value="NZ_JALGRW010000083.1"/>
</dbReference>